<dbReference type="RefSeq" id="WP_067980607.1">
    <property type="nucleotide sequence ID" value="NZ_VMSD01000003.1"/>
</dbReference>
<comment type="caution">
    <text evidence="1">The sequence shown here is derived from an EMBL/GenBank/DDBJ whole genome shotgun (WGS) entry which is preliminary data.</text>
</comment>
<name>A0ABQ6YQ78_9NOCA</name>
<protein>
    <submittedName>
        <fullName evidence="1">Uncharacterized protein</fullName>
    </submittedName>
</protein>
<evidence type="ECO:0000313" key="2">
    <source>
        <dbReference type="Proteomes" id="UP000798951"/>
    </source>
</evidence>
<gene>
    <name evidence="1" type="ORF">FNL39_103705</name>
</gene>
<proteinExistence type="predicted"/>
<sequence length="100" mass="10857">MHFHDGKPYFQHNAVIGGGYVTCSTRPEVFHISLTVQHRARGGSWQVRGAEASDQTPDPRLNIATYAPCQPGAWRVVATISDNHAIGSYSDSSTEAIISC</sequence>
<keyword evidence="2" id="KW-1185">Reference proteome</keyword>
<evidence type="ECO:0000313" key="1">
    <source>
        <dbReference type="EMBL" id="KAF0847803.1"/>
    </source>
</evidence>
<organism evidence="1 2">
    <name type="scientific">Nocardia caishijiensis</name>
    <dbReference type="NCBI Taxonomy" id="184756"/>
    <lineage>
        <taxon>Bacteria</taxon>
        <taxon>Bacillati</taxon>
        <taxon>Actinomycetota</taxon>
        <taxon>Actinomycetes</taxon>
        <taxon>Mycobacteriales</taxon>
        <taxon>Nocardiaceae</taxon>
        <taxon>Nocardia</taxon>
    </lineage>
</organism>
<dbReference type="EMBL" id="VMSD01000003">
    <property type="protein sequence ID" value="KAF0847803.1"/>
    <property type="molecule type" value="Genomic_DNA"/>
</dbReference>
<accession>A0ABQ6YQ78</accession>
<dbReference type="Proteomes" id="UP000798951">
    <property type="component" value="Unassembled WGS sequence"/>
</dbReference>
<reference evidence="1 2" key="1">
    <citation type="submission" date="2019-07" db="EMBL/GenBank/DDBJ databases">
        <title>Genomic Encyclopedia of Type Strains, Phase IV (KMG-IV): sequencing the most valuable type-strain genomes for metagenomic binning, comparative biology and taxonomic classification.</title>
        <authorList>
            <person name="Goeker M."/>
        </authorList>
    </citation>
    <scope>NUCLEOTIDE SEQUENCE [LARGE SCALE GENOMIC DNA]</scope>
    <source>
        <strain evidence="1 2">DSM 44831</strain>
    </source>
</reference>